<dbReference type="GO" id="GO:0005634">
    <property type="term" value="C:nucleus"/>
    <property type="evidence" value="ECO:0007669"/>
    <property type="project" value="TreeGrafter"/>
</dbReference>
<dbReference type="Pfam" id="PF22528">
    <property type="entry name" value="PRMT_C"/>
    <property type="match status" value="1"/>
</dbReference>
<protein>
    <recommendedName>
        <fullName evidence="4">Protein arginine N-methyltransferase domain-containing protein</fullName>
    </recommendedName>
</protein>
<dbReference type="Gene3D" id="2.70.160.11">
    <property type="entry name" value="Hnrnp arginine n-methyltransferase1"/>
    <property type="match status" value="1"/>
</dbReference>
<name>A0AAQ4EYV4_AMBAM</name>
<evidence type="ECO:0000256" key="1">
    <source>
        <dbReference type="ARBA" id="ARBA00022603"/>
    </source>
</evidence>
<evidence type="ECO:0000256" key="3">
    <source>
        <dbReference type="ARBA" id="ARBA00022691"/>
    </source>
</evidence>
<keyword evidence="2" id="KW-0808">Transferase</keyword>
<dbReference type="GO" id="GO:0035242">
    <property type="term" value="F:protein-arginine omega-N asymmetric methyltransferase activity"/>
    <property type="evidence" value="ECO:0007669"/>
    <property type="project" value="TreeGrafter"/>
</dbReference>
<evidence type="ECO:0000259" key="4">
    <source>
        <dbReference type="Pfam" id="PF22528"/>
    </source>
</evidence>
<proteinExistence type="predicted"/>
<evidence type="ECO:0000313" key="5">
    <source>
        <dbReference type="EMBL" id="KAK8779997.1"/>
    </source>
</evidence>
<gene>
    <name evidence="5" type="ORF">V5799_018661</name>
</gene>
<dbReference type="AlphaFoldDB" id="A0AAQ4EYV4"/>
<dbReference type="EMBL" id="JARKHS020009281">
    <property type="protein sequence ID" value="KAK8779997.1"/>
    <property type="molecule type" value="Genomic_DNA"/>
</dbReference>
<dbReference type="GO" id="GO:0035241">
    <property type="term" value="F:protein-arginine omega-N monomethyltransferase activity"/>
    <property type="evidence" value="ECO:0007669"/>
    <property type="project" value="TreeGrafter"/>
</dbReference>
<dbReference type="GO" id="GO:0032259">
    <property type="term" value="P:methylation"/>
    <property type="evidence" value="ECO:0007669"/>
    <property type="project" value="UniProtKB-KW"/>
</dbReference>
<comment type="caution">
    <text evidence="5">The sequence shown here is derived from an EMBL/GenBank/DDBJ whole genome shotgun (WGS) entry which is preliminary data.</text>
</comment>
<organism evidence="5 6">
    <name type="scientific">Amblyomma americanum</name>
    <name type="common">Lone star tick</name>
    <dbReference type="NCBI Taxonomy" id="6943"/>
    <lineage>
        <taxon>Eukaryota</taxon>
        <taxon>Metazoa</taxon>
        <taxon>Ecdysozoa</taxon>
        <taxon>Arthropoda</taxon>
        <taxon>Chelicerata</taxon>
        <taxon>Arachnida</taxon>
        <taxon>Acari</taxon>
        <taxon>Parasitiformes</taxon>
        <taxon>Ixodida</taxon>
        <taxon>Ixodoidea</taxon>
        <taxon>Ixodidae</taxon>
        <taxon>Amblyomminae</taxon>
        <taxon>Amblyomma</taxon>
    </lineage>
</organism>
<dbReference type="Proteomes" id="UP001321473">
    <property type="component" value="Unassembled WGS sequence"/>
</dbReference>
<evidence type="ECO:0000313" key="6">
    <source>
        <dbReference type="Proteomes" id="UP001321473"/>
    </source>
</evidence>
<dbReference type="InterPro" id="IPR055135">
    <property type="entry name" value="PRMT_dom"/>
</dbReference>
<keyword evidence="6" id="KW-1185">Reference proteome</keyword>
<dbReference type="InterPro" id="IPR025799">
    <property type="entry name" value="Arg_MeTrfase"/>
</dbReference>
<dbReference type="SUPFAM" id="SSF53335">
    <property type="entry name" value="S-adenosyl-L-methionine-dependent methyltransferases"/>
    <property type="match status" value="1"/>
</dbReference>
<feature type="domain" description="Protein arginine N-methyltransferase" evidence="4">
    <location>
        <begin position="1"/>
        <end position="81"/>
    </location>
</feature>
<keyword evidence="1" id="KW-0489">Methyltransferase</keyword>
<accession>A0AAQ4EYV4</accession>
<dbReference type="PANTHER" id="PTHR11006:SF124">
    <property type="entry name" value="ARGININE METHYLTRANSFERASE 1-RELATED"/>
    <property type="match status" value="1"/>
</dbReference>
<keyword evidence="3" id="KW-0949">S-adenosyl-L-methionine</keyword>
<dbReference type="PANTHER" id="PTHR11006">
    <property type="entry name" value="PROTEIN ARGININE N-METHYLTRANSFERASE"/>
    <property type="match status" value="1"/>
</dbReference>
<dbReference type="InterPro" id="IPR029063">
    <property type="entry name" value="SAM-dependent_MTases_sf"/>
</dbReference>
<sequence>MSCIRKVAISEPLVDVVDPKQVVTNACLLKEVDLYTVRVEDLSFTSPFHLQVRRDDYIQAFVTFFNVEFTKCHKRTGFSTEHKLFAQFHGELVAGGCWSWIHCLSLLLNHDVIASVSSTDCPVLPALEAQRGFLK</sequence>
<dbReference type="GO" id="GO:0042054">
    <property type="term" value="F:histone methyltransferase activity"/>
    <property type="evidence" value="ECO:0007669"/>
    <property type="project" value="TreeGrafter"/>
</dbReference>
<reference evidence="5 6" key="1">
    <citation type="journal article" date="2023" name="Arcadia Sci">
        <title>De novo assembly of a long-read Amblyomma americanum tick genome.</title>
        <authorList>
            <person name="Chou S."/>
            <person name="Poskanzer K.E."/>
            <person name="Rollins M."/>
            <person name="Thuy-Boun P.S."/>
        </authorList>
    </citation>
    <scope>NUCLEOTIDE SEQUENCE [LARGE SCALE GENOMIC DNA]</scope>
    <source>
        <strain evidence="5">F_SG_1</strain>
        <tissue evidence="5">Salivary glands</tissue>
    </source>
</reference>
<evidence type="ECO:0000256" key="2">
    <source>
        <dbReference type="ARBA" id="ARBA00022679"/>
    </source>
</evidence>